<proteinExistence type="predicted"/>
<evidence type="ECO:0000313" key="3">
    <source>
        <dbReference type="Proteomes" id="UP000032458"/>
    </source>
</evidence>
<dbReference type="PATRIC" id="fig|1240678.4.peg.969"/>
<dbReference type="AlphaFoldDB" id="A0A0D7CUE1"/>
<dbReference type="Pfam" id="PF04149">
    <property type="entry name" value="DUF397"/>
    <property type="match status" value="1"/>
</dbReference>
<reference evidence="2 3" key="1">
    <citation type="submission" date="2014-09" db="EMBL/GenBank/DDBJ databases">
        <title>Draft genome sequence of Streptomyces natalensis ATCC 27448, producer of the antifungal pimaricin.</title>
        <authorList>
            <person name="Mendes M.V."/>
            <person name="Beites T."/>
            <person name="Pires S."/>
            <person name="Santos C.L."/>
            <person name="Moradas-Ferreira P."/>
        </authorList>
    </citation>
    <scope>NUCLEOTIDE SEQUENCE [LARGE SCALE GENOMIC DNA]</scope>
    <source>
        <strain evidence="2 3">ATCC 27448</strain>
    </source>
</reference>
<evidence type="ECO:0000259" key="1">
    <source>
        <dbReference type="Pfam" id="PF04149"/>
    </source>
</evidence>
<protein>
    <recommendedName>
        <fullName evidence="1">DUF397 domain-containing protein</fullName>
    </recommendedName>
</protein>
<keyword evidence="3" id="KW-1185">Reference proteome</keyword>
<dbReference type="InterPro" id="IPR007278">
    <property type="entry name" value="DUF397"/>
</dbReference>
<gene>
    <name evidence="2" type="ORF">SNA_04590</name>
</gene>
<sequence>MAHGIVWQKSSFSSGGDAPNCVELAATNQTVLLRESDTPHRILAATPSGLAAFIGHIRAGSGARN</sequence>
<evidence type="ECO:0000313" key="2">
    <source>
        <dbReference type="EMBL" id="KIZ19007.1"/>
    </source>
</evidence>
<comment type="caution">
    <text evidence="2">The sequence shown here is derived from an EMBL/GenBank/DDBJ whole genome shotgun (WGS) entry which is preliminary data.</text>
</comment>
<organism evidence="2 3">
    <name type="scientific">Streptomyces natalensis ATCC 27448</name>
    <dbReference type="NCBI Taxonomy" id="1240678"/>
    <lineage>
        <taxon>Bacteria</taxon>
        <taxon>Bacillati</taxon>
        <taxon>Actinomycetota</taxon>
        <taxon>Actinomycetes</taxon>
        <taxon>Kitasatosporales</taxon>
        <taxon>Streptomycetaceae</taxon>
        <taxon>Streptomyces</taxon>
    </lineage>
</organism>
<dbReference type="Proteomes" id="UP000032458">
    <property type="component" value="Unassembled WGS sequence"/>
</dbReference>
<feature type="domain" description="DUF397" evidence="1">
    <location>
        <begin position="6"/>
        <end position="58"/>
    </location>
</feature>
<name>A0A0D7CUE1_9ACTN</name>
<dbReference type="RefSeq" id="WP_030066949.1">
    <property type="nucleotide sequence ID" value="NZ_JRKI01000006.1"/>
</dbReference>
<accession>A0A0D7CUE1</accession>
<dbReference type="EMBL" id="JRKI01000006">
    <property type="protein sequence ID" value="KIZ19007.1"/>
    <property type="molecule type" value="Genomic_DNA"/>
</dbReference>